<dbReference type="Pfam" id="PF08240">
    <property type="entry name" value="ADH_N"/>
    <property type="match status" value="1"/>
</dbReference>
<dbReference type="STRING" id="121821.GCA_001870675_03301"/>
<dbReference type="EMBL" id="QKZQ01000010">
    <property type="protein sequence ID" value="PZX42044.1"/>
    <property type="molecule type" value="Genomic_DNA"/>
</dbReference>
<feature type="domain" description="Enoyl reductase (ER)" evidence="2">
    <location>
        <begin position="10"/>
        <end position="324"/>
    </location>
</feature>
<proteinExistence type="predicted"/>
<dbReference type="Gene3D" id="3.90.180.10">
    <property type="entry name" value="Medium-chain alcohol dehydrogenases, catalytic domain"/>
    <property type="match status" value="1"/>
</dbReference>
<keyword evidence="1" id="KW-0521">NADP</keyword>
<dbReference type="GO" id="GO:0016491">
    <property type="term" value="F:oxidoreductase activity"/>
    <property type="evidence" value="ECO:0007669"/>
    <property type="project" value="InterPro"/>
</dbReference>
<evidence type="ECO:0000259" key="2">
    <source>
        <dbReference type="SMART" id="SM00829"/>
    </source>
</evidence>
<dbReference type="InterPro" id="IPR013149">
    <property type="entry name" value="ADH-like_C"/>
</dbReference>
<dbReference type="CDD" id="cd08253">
    <property type="entry name" value="zeta_crystallin"/>
    <property type="match status" value="1"/>
</dbReference>
<dbReference type="AlphaFoldDB" id="A0A2W7Q0F5"/>
<protein>
    <submittedName>
        <fullName evidence="3">NADPH2:quinone reductase</fullName>
    </submittedName>
</protein>
<dbReference type="PANTHER" id="PTHR44154">
    <property type="entry name" value="QUINONE OXIDOREDUCTASE"/>
    <property type="match status" value="1"/>
</dbReference>
<dbReference type="InterPro" id="IPR051603">
    <property type="entry name" value="Zinc-ADH_QOR/CCCR"/>
</dbReference>
<dbReference type="Gene3D" id="3.40.50.720">
    <property type="entry name" value="NAD(P)-binding Rossmann-like Domain"/>
    <property type="match status" value="1"/>
</dbReference>
<reference evidence="3 4" key="1">
    <citation type="submission" date="2018-06" db="EMBL/GenBank/DDBJ databases">
        <title>Genomic Encyclopedia of Archaeal and Bacterial Type Strains, Phase II (KMG-II): from individual species to whole genera.</title>
        <authorList>
            <person name="Goeker M."/>
        </authorList>
    </citation>
    <scope>NUCLEOTIDE SEQUENCE [LARGE SCALE GENOMIC DNA]</scope>
    <source>
        <strain evidence="3 4">DSM 13087</strain>
    </source>
</reference>
<comment type="caution">
    <text evidence="3">The sequence shown here is derived from an EMBL/GenBank/DDBJ whole genome shotgun (WGS) entry which is preliminary data.</text>
</comment>
<dbReference type="InterPro" id="IPR036291">
    <property type="entry name" value="NAD(P)-bd_dom_sf"/>
</dbReference>
<dbReference type="InterPro" id="IPR013154">
    <property type="entry name" value="ADH-like_N"/>
</dbReference>
<dbReference type="InterPro" id="IPR011032">
    <property type="entry name" value="GroES-like_sf"/>
</dbReference>
<organism evidence="3 4">
    <name type="scientific">Roseinatronobacter thiooxidans</name>
    <dbReference type="NCBI Taxonomy" id="121821"/>
    <lineage>
        <taxon>Bacteria</taxon>
        <taxon>Pseudomonadati</taxon>
        <taxon>Pseudomonadota</taxon>
        <taxon>Alphaproteobacteria</taxon>
        <taxon>Rhodobacterales</taxon>
        <taxon>Paracoccaceae</taxon>
        <taxon>Roseinatronobacter</taxon>
    </lineage>
</organism>
<name>A0A2W7Q0F5_9RHOB</name>
<evidence type="ECO:0000313" key="4">
    <source>
        <dbReference type="Proteomes" id="UP000249364"/>
    </source>
</evidence>
<keyword evidence="4" id="KW-1185">Reference proteome</keyword>
<dbReference type="PANTHER" id="PTHR44154:SF1">
    <property type="entry name" value="QUINONE OXIDOREDUCTASE"/>
    <property type="match status" value="1"/>
</dbReference>
<evidence type="ECO:0000256" key="1">
    <source>
        <dbReference type="ARBA" id="ARBA00022857"/>
    </source>
</evidence>
<evidence type="ECO:0000313" key="3">
    <source>
        <dbReference type="EMBL" id="PZX42044.1"/>
    </source>
</evidence>
<dbReference type="SUPFAM" id="SSF51735">
    <property type="entry name" value="NAD(P)-binding Rossmann-fold domains"/>
    <property type="match status" value="1"/>
</dbReference>
<dbReference type="SMART" id="SM00829">
    <property type="entry name" value="PKS_ER"/>
    <property type="match status" value="1"/>
</dbReference>
<sequence length="329" mass="34426">MKAAYYDRTGPANAVFQIGEIDDPKPAAGEVVVQVHASGVNPTDTKVRGGTPGRKMGYPRIIPHHDGAGVIVATGAGVDPARMDQRVWIHSAQFGRAFGTAAQYVALPQHLAVRLPDATGFLDGAALGVPVMTAWNSVMGDGPVAGRTVFVAGGAGAVGHYAIQIAKLGGAQVAASVSGPAKAEEALRAGADLVVNYTDPEAEAQVHDWTSGRGVDHFVDVNTTQNAGFSASVMAHGGRIVSFGSATNTSEMPIRDFRQRNVSIRFLFIHRLDAHHSREIAAAVCGLLRPGILSHRIAHSLPLADIAKAHQLVEEGHVMGKVILDLSKG</sequence>
<gene>
    <name evidence="3" type="ORF">LY56_02337</name>
</gene>
<dbReference type="Proteomes" id="UP000249364">
    <property type="component" value="Unassembled WGS sequence"/>
</dbReference>
<accession>A0A2W7Q0F5</accession>
<dbReference type="SUPFAM" id="SSF50129">
    <property type="entry name" value="GroES-like"/>
    <property type="match status" value="1"/>
</dbReference>
<dbReference type="Pfam" id="PF00107">
    <property type="entry name" value="ADH_zinc_N"/>
    <property type="match status" value="1"/>
</dbReference>
<dbReference type="InterPro" id="IPR020843">
    <property type="entry name" value="ER"/>
</dbReference>